<dbReference type="AlphaFoldDB" id="A0A9X2BA03"/>
<feature type="chain" id="PRO_5040867502" evidence="1">
    <location>
        <begin position="25"/>
        <end position="429"/>
    </location>
</feature>
<dbReference type="InterPro" id="IPR029002">
    <property type="entry name" value="PLPC/GPLD1"/>
</dbReference>
<dbReference type="Proteomes" id="UP001139450">
    <property type="component" value="Unassembled WGS sequence"/>
</dbReference>
<name>A0A9X2BA03_9SPHI</name>
<dbReference type="EMBL" id="JALJEJ010000007">
    <property type="protein sequence ID" value="MCJ8210961.1"/>
    <property type="molecule type" value="Genomic_DNA"/>
</dbReference>
<evidence type="ECO:0000259" key="2">
    <source>
        <dbReference type="Pfam" id="PF00882"/>
    </source>
</evidence>
<accession>A0A9X2BA03</accession>
<evidence type="ECO:0000256" key="1">
    <source>
        <dbReference type="SAM" id="SignalP"/>
    </source>
</evidence>
<keyword evidence="4" id="KW-1185">Reference proteome</keyword>
<dbReference type="Pfam" id="PF00882">
    <property type="entry name" value="Zn_dep_PLPC"/>
    <property type="match status" value="1"/>
</dbReference>
<comment type="caution">
    <text evidence="3">The sequence shown here is derived from an EMBL/GenBank/DDBJ whole genome shotgun (WGS) entry which is preliminary data.</text>
</comment>
<feature type="signal peptide" evidence="1">
    <location>
        <begin position="1"/>
        <end position="24"/>
    </location>
</feature>
<reference evidence="3" key="1">
    <citation type="submission" date="2022-04" db="EMBL/GenBank/DDBJ databases">
        <title>Mucilaginibacter sp. RS28 isolated from freshwater.</title>
        <authorList>
            <person name="Ko S.-R."/>
        </authorList>
    </citation>
    <scope>NUCLEOTIDE SEQUENCE</scope>
    <source>
        <strain evidence="3">RS28</strain>
    </source>
</reference>
<feature type="domain" description="Phospholipase C/D" evidence="2">
    <location>
        <begin position="47"/>
        <end position="208"/>
    </location>
</feature>
<sequence length="429" mass="49185">MFKYLSRLFPLICFLLICQQKANAYAVLAHEAIIDACWATKLKPMLLKRFPNTPDSSLRVAHSYAYGGSLVADMGYMPMGSMEFSDLLHYVRSGDFVVALLKEAQNINEYAFALGALSHYVADEYGHSRATNLTVPIIYEKLQKKYGNFVTYADDHVSHSRVEFSFDVLQVARGNYNPDAYHDFIGFNVSKPVLERAFLRTYGQHIDDLFGNFESSVATMRWGVNKLFPTLIKRTWKSEKDTIMKRQPGITARKFKYKMNKHQYHREFGKEHERPGFWASVTTFLIHVLPKVGPLKTLKYVDPGQKGEALFVKSFDTILVNYSTYLQQCEQPGFKLKDIDFDTGRKTSPGEYPLADQAYAALILKLKDLDFKYITPELKQHLLDYCKDPARICGHKRYPVDSNKFNEALALLKQSKPAEQQLIGNLTEK</sequence>
<evidence type="ECO:0000313" key="3">
    <source>
        <dbReference type="EMBL" id="MCJ8210961.1"/>
    </source>
</evidence>
<keyword evidence="1" id="KW-0732">Signal</keyword>
<dbReference type="RefSeq" id="WP_245131082.1">
    <property type="nucleotide sequence ID" value="NZ_JALJEJ010000007.1"/>
</dbReference>
<gene>
    <name evidence="3" type="ORF">MUY27_14680</name>
</gene>
<evidence type="ECO:0000313" key="4">
    <source>
        <dbReference type="Proteomes" id="UP001139450"/>
    </source>
</evidence>
<protein>
    <submittedName>
        <fullName evidence="3">Zinc dependent phospholipase C family protein</fullName>
    </submittedName>
</protein>
<organism evidence="3 4">
    <name type="scientific">Mucilaginibacter straminoryzae</name>
    <dbReference type="NCBI Taxonomy" id="2932774"/>
    <lineage>
        <taxon>Bacteria</taxon>
        <taxon>Pseudomonadati</taxon>
        <taxon>Bacteroidota</taxon>
        <taxon>Sphingobacteriia</taxon>
        <taxon>Sphingobacteriales</taxon>
        <taxon>Sphingobacteriaceae</taxon>
        <taxon>Mucilaginibacter</taxon>
    </lineage>
</organism>
<proteinExistence type="predicted"/>